<dbReference type="AlphaFoldDB" id="A0AAU2VSS7"/>
<keyword evidence="2" id="KW-1133">Transmembrane helix</keyword>
<evidence type="ECO:0000256" key="1">
    <source>
        <dbReference type="SAM" id="MobiDB-lite"/>
    </source>
</evidence>
<keyword evidence="2" id="KW-0472">Membrane</keyword>
<reference evidence="3" key="1">
    <citation type="submission" date="2022-10" db="EMBL/GenBank/DDBJ databases">
        <title>The complete genomes of actinobacterial strains from the NBC collection.</title>
        <authorList>
            <person name="Joergensen T.S."/>
            <person name="Alvarez Arevalo M."/>
            <person name="Sterndorff E.B."/>
            <person name="Faurdal D."/>
            <person name="Vuksanovic O."/>
            <person name="Mourched A.-S."/>
            <person name="Charusanti P."/>
            <person name="Shaw S."/>
            <person name="Blin K."/>
            <person name="Weber T."/>
        </authorList>
    </citation>
    <scope>NUCLEOTIDE SEQUENCE</scope>
    <source>
        <strain evidence="3">NBC_00008</strain>
    </source>
</reference>
<feature type="compositionally biased region" description="Basic and acidic residues" evidence="1">
    <location>
        <begin position="57"/>
        <end position="75"/>
    </location>
</feature>
<evidence type="ECO:0000313" key="3">
    <source>
        <dbReference type="EMBL" id="WTW70122.1"/>
    </source>
</evidence>
<dbReference type="EMBL" id="CP108313">
    <property type="protein sequence ID" value="WTW70122.1"/>
    <property type="molecule type" value="Genomic_DNA"/>
</dbReference>
<keyword evidence="2" id="KW-0812">Transmembrane</keyword>
<name>A0AAU2VSS7_9ACTN</name>
<evidence type="ECO:0000256" key="2">
    <source>
        <dbReference type="SAM" id="Phobius"/>
    </source>
</evidence>
<sequence length="75" mass="8341">MKITLRHIIRRPLLIAGLIGVLVLFNVVKDHFPLAYGLAAPVGTVLIMASMGRYRRPPHDPSPEDASLRDQRSPD</sequence>
<organism evidence="3">
    <name type="scientific">Streptomyces sp. NBC_00008</name>
    <dbReference type="NCBI Taxonomy" id="2903610"/>
    <lineage>
        <taxon>Bacteria</taxon>
        <taxon>Bacillati</taxon>
        <taxon>Actinomycetota</taxon>
        <taxon>Actinomycetes</taxon>
        <taxon>Kitasatosporales</taxon>
        <taxon>Streptomycetaceae</taxon>
        <taxon>Streptomyces</taxon>
    </lineage>
</organism>
<protein>
    <recommendedName>
        <fullName evidence="4">DUF2933 domain-containing protein</fullName>
    </recommendedName>
</protein>
<feature type="transmembrane region" description="Helical" evidence="2">
    <location>
        <begin position="34"/>
        <end position="52"/>
    </location>
</feature>
<feature type="transmembrane region" description="Helical" evidence="2">
    <location>
        <begin position="12"/>
        <end position="28"/>
    </location>
</feature>
<evidence type="ECO:0008006" key="4">
    <source>
        <dbReference type="Google" id="ProtNLM"/>
    </source>
</evidence>
<accession>A0AAU2VSS7</accession>
<feature type="region of interest" description="Disordered" evidence="1">
    <location>
        <begin position="55"/>
        <end position="75"/>
    </location>
</feature>
<gene>
    <name evidence="3" type="ORF">OG398_18545</name>
</gene>
<proteinExistence type="predicted"/>